<name>A0A9W6W9K3_9ACTN</name>
<protein>
    <submittedName>
        <fullName evidence="3">Universal stress protein UspA</fullName>
    </submittedName>
</protein>
<comment type="caution">
    <text evidence="3">The sequence shown here is derived from an EMBL/GenBank/DDBJ whole genome shotgun (WGS) entry which is preliminary data.</text>
</comment>
<reference evidence="3" key="1">
    <citation type="submission" date="2023-03" db="EMBL/GenBank/DDBJ databases">
        <title>Actinorhabdospora filicis NBRC 111898.</title>
        <authorList>
            <person name="Ichikawa N."/>
            <person name="Sato H."/>
            <person name="Tonouchi N."/>
        </authorList>
    </citation>
    <scope>NUCLEOTIDE SEQUENCE</scope>
    <source>
        <strain evidence="3">NBRC 111898</strain>
    </source>
</reference>
<dbReference type="PANTHER" id="PTHR46268">
    <property type="entry name" value="STRESS RESPONSE PROTEIN NHAX"/>
    <property type="match status" value="1"/>
</dbReference>
<evidence type="ECO:0000259" key="2">
    <source>
        <dbReference type="Pfam" id="PF00582"/>
    </source>
</evidence>
<dbReference type="PRINTS" id="PR01438">
    <property type="entry name" value="UNVRSLSTRESS"/>
</dbReference>
<accession>A0A9W6W9K3</accession>
<feature type="domain" description="UspA" evidence="2">
    <location>
        <begin position="7"/>
        <end position="145"/>
    </location>
</feature>
<dbReference type="SUPFAM" id="SSF52402">
    <property type="entry name" value="Adenine nucleotide alpha hydrolases-like"/>
    <property type="match status" value="2"/>
</dbReference>
<organism evidence="3 4">
    <name type="scientific">Actinorhabdospora filicis</name>
    <dbReference type="NCBI Taxonomy" id="1785913"/>
    <lineage>
        <taxon>Bacteria</taxon>
        <taxon>Bacillati</taxon>
        <taxon>Actinomycetota</taxon>
        <taxon>Actinomycetes</taxon>
        <taxon>Micromonosporales</taxon>
        <taxon>Micromonosporaceae</taxon>
        <taxon>Actinorhabdospora</taxon>
    </lineage>
</organism>
<dbReference type="InterPro" id="IPR014729">
    <property type="entry name" value="Rossmann-like_a/b/a_fold"/>
</dbReference>
<dbReference type="Pfam" id="PF00582">
    <property type="entry name" value="Usp"/>
    <property type="match status" value="2"/>
</dbReference>
<dbReference type="PANTHER" id="PTHR46268:SF6">
    <property type="entry name" value="UNIVERSAL STRESS PROTEIN UP12"/>
    <property type="match status" value="1"/>
</dbReference>
<proteinExistence type="inferred from homology"/>
<dbReference type="AlphaFoldDB" id="A0A9W6W9K3"/>
<sequence>MSGDAQVILVGSDGSTAGKTAVDHAARIAARDHATLEILHAYQHPYGYYSMLGAVYPVSESEEWRRAAAEFLTAEAERVSKEFPDVPEVRVTLVQGGAALSLVDASRTAVLTVVGARGAGGFAQLLLGAVSTQVAGHAHGVVEVVHEGDGERDRSPVVVGYDGSDASALALRFAVGEAVARGVRLIVARFYDSAFDNAAERAQEAMAAVKTRLASEHPGLEVEALALVGENAAYGLAELSRDAGLTVVGSRGHGGFTGLLLGSVSQGLLHHAHGPVAVVHERKTS</sequence>
<keyword evidence="4" id="KW-1185">Reference proteome</keyword>
<dbReference type="EMBL" id="BSTX01000002">
    <property type="protein sequence ID" value="GLZ78083.1"/>
    <property type="molecule type" value="Genomic_DNA"/>
</dbReference>
<dbReference type="Proteomes" id="UP001165079">
    <property type="component" value="Unassembled WGS sequence"/>
</dbReference>
<evidence type="ECO:0000313" key="3">
    <source>
        <dbReference type="EMBL" id="GLZ78083.1"/>
    </source>
</evidence>
<gene>
    <name evidence="3" type="ORF">Afil01_28900</name>
</gene>
<feature type="domain" description="UspA" evidence="2">
    <location>
        <begin position="156"/>
        <end position="280"/>
    </location>
</feature>
<dbReference type="Gene3D" id="3.40.50.620">
    <property type="entry name" value="HUPs"/>
    <property type="match status" value="2"/>
</dbReference>
<dbReference type="RefSeq" id="WP_285663257.1">
    <property type="nucleotide sequence ID" value="NZ_BSTX01000002.1"/>
</dbReference>
<evidence type="ECO:0000256" key="1">
    <source>
        <dbReference type="ARBA" id="ARBA00008791"/>
    </source>
</evidence>
<dbReference type="InterPro" id="IPR006015">
    <property type="entry name" value="Universal_stress_UspA"/>
</dbReference>
<dbReference type="InterPro" id="IPR006016">
    <property type="entry name" value="UspA"/>
</dbReference>
<comment type="similarity">
    <text evidence="1">Belongs to the universal stress protein A family.</text>
</comment>
<evidence type="ECO:0000313" key="4">
    <source>
        <dbReference type="Proteomes" id="UP001165079"/>
    </source>
</evidence>